<reference evidence="2 3" key="1">
    <citation type="journal article" date="2019" name="Int. J. Syst. Evol. Microbiol.">
        <title>The Global Catalogue of Microorganisms (GCM) 10K type strain sequencing project: providing services to taxonomists for standard genome sequencing and annotation.</title>
        <authorList>
            <consortium name="The Broad Institute Genomics Platform"/>
            <consortium name="The Broad Institute Genome Sequencing Center for Infectious Disease"/>
            <person name="Wu L."/>
            <person name="Ma J."/>
        </authorList>
    </citation>
    <scope>NUCLEOTIDE SEQUENCE [LARGE SCALE GENOMIC DNA]</scope>
    <source>
        <strain evidence="2 3">JCM 16013</strain>
    </source>
</reference>
<evidence type="ECO:0000256" key="1">
    <source>
        <dbReference type="SAM" id="SignalP"/>
    </source>
</evidence>
<evidence type="ECO:0000313" key="3">
    <source>
        <dbReference type="Proteomes" id="UP001499854"/>
    </source>
</evidence>
<protein>
    <recommendedName>
        <fullName evidence="4">Lipoprotein</fullName>
    </recommendedName>
</protein>
<organism evidence="2 3">
    <name type="scientific">Catenulispora subtropica</name>
    <dbReference type="NCBI Taxonomy" id="450798"/>
    <lineage>
        <taxon>Bacteria</taxon>
        <taxon>Bacillati</taxon>
        <taxon>Actinomycetota</taxon>
        <taxon>Actinomycetes</taxon>
        <taxon>Catenulisporales</taxon>
        <taxon>Catenulisporaceae</taxon>
        <taxon>Catenulispora</taxon>
    </lineage>
</organism>
<evidence type="ECO:0008006" key="4">
    <source>
        <dbReference type="Google" id="ProtNLM"/>
    </source>
</evidence>
<gene>
    <name evidence="2" type="ORF">GCM10009838_50740</name>
</gene>
<feature type="chain" id="PRO_5047198470" description="Lipoprotein" evidence="1">
    <location>
        <begin position="23"/>
        <end position="301"/>
    </location>
</feature>
<evidence type="ECO:0000313" key="2">
    <source>
        <dbReference type="EMBL" id="GAA1982971.1"/>
    </source>
</evidence>
<name>A0ABN2S9U9_9ACTN</name>
<feature type="signal peptide" evidence="1">
    <location>
        <begin position="1"/>
        <end position="22"/>
    </location>
</feature>
<proteinExistence type="predicted"/>
<sequence length="301" mass="31978">MMLDKLCRRVLAGCAVLAVVPAAGCSAKSTPPGPPAIGALPVVAGPADIVLPLDDYLETDTQYATSVHALLSLTAQCMSRYGFTASTDFGRLPTWRDHGNLFGLVDDADTRRAGYKWFQPREITVGDTAKDAAPPRSPEERAVAVGSVPAYAGKTVPKGGCDQEAAEKLATGEPGAGVNDAFVQNLENDAYQQTEADPRVLAAFKDWSACMAASGYQYSVPKDANNAAFAMPEADQMTMAAVDLKCRQKANLVPLQLAVDRAYQQRLIEKNAQALNDMRKAISVQADNAARELATSHGTTT</sequence>
<keyword evidence="1" id="KW-0732">Signal</keyword>
<dbReference type="EMBL" id="BAAAQM010000030">
    <property type="protein sequence ID" value="GAA1982971.1"/>
    <property type="molecule type" value="Genomic_DNA"/>
</dbReference>
<comment type="caution">
    <text evidence="2">The sequence shown here is derived from an EMBL/GenBank/DDBJ whole genome shotgun (WGS) entry which is preliminary data.</text>
</comment>
<accession>A0ABN2S9U9</accession>
<keyword evidence="3" id="KW-1185">Reference proteome</keyword>
<dbReference type="Proteomes" id="UP001499854">
    <property type="component" value="Unassembled WGS sequence"/>
</dbReference>